<name>A0ABU5GAA3_9ACTO</name>
<evidence type="ECO:0000313" key="1">
    <source>
        <dbReference type="EMBL" id="MDY5132563.1"/>
    </source>
</evidence>
<comment type="caution">
    <text evidence="1">The sequence shown here is derived from an EMBL/GenBank/DDBJ whole genome shotgun (WGS) entry which is preliminary data.</text>
</comment>
<reference evidence="1 2" key="1">
    <citation type="submission" date="2023-10" db="EMBL/GenBank/DDBJ databases">
        <title>Whole Genome based description of the genera Actinobaculum and Actinotignum reveals a complex phylogenetic relationship within the species included in the genus Actinotignum.</title>
        <authorList>
            <person name="Jensen C.S."/>
            <person name="Dargis R."/>
            <person name="Kemp M."/>
            <person name="Christensen J.J."/>
        </authorList>
    </citation>
    <scope>NUCLEOTIDE SEQUENCE [LARGE SCALE GENOMIC DNA]</scope>
    <source>
        <strain evidence="1 2">SLA_B974</strain>
    </source>
</reference>
<gene>
    <name evidence="1" type="ORF">R6G86_02230</name>
</gene>
<proteinExistence type="predicted"/>
<protein>
    <submittedName>
        <fullName evidence="1">Uncharacterized protein</fullName>
    </submittedName>
</protein>
<accession>A0ABU5GAA3</accession>
<evidence type="ECO:0000313" key="2">
    <source>
        <dbReference type="Proteomes" id="UP001275049"/>
    </source>
</evidence>
<dbReference type="EMBL" id="JAWNGA010000002">
    <property type="protein sequence ID" value="MDY5132563.1"/>
    <property type="molecule type" value="Genomic_DNA"/>
</dbReference>
<dbReference type="RefSeq" id="WP_320754965.1">
    <property type="nucleotide sequence ID" value="NZ_JAWNGA010000002.1"/>
</dbReference>
<keyword evidence="2" id="KW-1185">Reference proteome</keyword>
<dbReference type="Proteomes" id="UP001275049">
    <property type="component" value="Unassembled WGS sequence"/>
</dbReference>
<sequence>MRHKRNESRLRRLMRRITGRTERTTIGKYSMCRPVPETVSLVDDDDDLMALARALYPERYERQGGEQE</sequence>
<organism evidence="1 2">
    <name type="scientific">Actinotignum urinale</name>
    <dbReference type="NCBI Taxonomy" id="190146"/>
    <lineage>
        <taxon>Bacteria</taxon>
        <taxon>Bacillati</taxon>
        <taxon>Actinomycetota</taxon>
        <taxon>Actinomycetes</taxon>
        <taxon>Actinomycetales</taxon>
        <taxon>Actinomycetaceae</taxon>
        <taxon>Actinotignum</taxon>
    </lineage>
</organism>